<dbReference type="Proteomes" id="UP000271554">
    <property type="component" value="Chromosome"/>
</dbReference>
<keyword evidence="2" id="KW-1185">Reference proteome</keyword>
<name>A0A387H860_9ACTN</name>
<evidence type="ECO:0000313" key="1">
    <source>
        <dbReference type="EMBL" id="AYG80016.1"/>
    </source>
</evidence>
<accession>A0A387H860</accession>
<sequence length="147" mass="17120">MFEPRMCDTCCIPLDPFMLFISREVEYRHPAWVGVEWDHVPVPVPPDPGRLRGVCDFCSSDHPVTAFETEKMIVMFDGLSIHEFSEPWSACRRCAVHIRRRSPHLLIERALQVIPGTLNQPDRWARRTRIKALFMNFFKAKPEEVGL</sequence>
<evidence type="ECO:0000313" key="2">
    <source>
        <dbReference type="Proteomes" id="UP000271554"/>
    </source>
</evidence>
<dbReference type="KEGG" id="shun:DWB77_02136"/>
<dbReference type="OrthoDB" id="4211414at2"/>
<proteinExistence type="predicted"/>
<reference evidence="1 2" key="1">
    <citation type="submission" date="2018-10" db="EMBL/GenBank/DDBJ databases">
        <title>Relationship between Morphology and Antimicrobial Activity in Streptomyces.</title>
        <authorList>
            <person name="Kang H.J."/>
            <person name="Kim S.B."/>
        </authorList>
    </citation>
    <scope>NUCLEOTIDE SEQUENCE [LARGE SCALE GENOMIC DNA]</scope>
    <source>
        <strain evidence="1 2">BH38</strain>
    </source>
</reference>
<dbReference type="AlphaFoldDB" id="A0A387H860"/>
<gene>
    <name evidence="1" type="ORF">DWB77_02136</name>
</gene>
<dbReference type="EMBL" id="CP032698">
    <property type="protein sequence ID" value="AYG80016.1"/>
    <property type="molecule type" value="Genomic_DNA"/>
</dbReference>
<protein>
    <submittedName>
        <fullName evidence="1">Uncharacterized protein</fullName>
    </submittedName>
</protein>
<organism evidence="1 2">
    <name type="scientific">Streptomyces hundungensis</name>
    <dbReference type="NCBI Taxonomy" id="1077946"/>
    <lineage>
        <taxon>Bacteria</taxon>
        <taxon>Bacillati</taxon>
        <taxon>Actinomycetota</taxon>
        <taxon>Actinomycetes</taxon>
        <taxon>Kitasatosporales</taxon>
        <taxon>Streptomycetaceae</taxon>
        <taxon>Streptomyces</taxon>
    </lineage>
</organism>